<evidence type="ECO:0000313" key="9">
    <source>
        <dbReference type="Proteomes" id="UP000232875"/>
    </source>
</evidence>
<keyword evidence="4 7" id="KW-0686">Riboflavin biosynthesis</keyword>
<evidence type="ECO:0000256" key="1">
    <source>
        <dbReference type="ARBA" id="ARBA00004917"/>
    </source>
</evidence>
<comment type="similarity">
    <text evidence="2 7">Belongs to the DMRL synthase family.</text>
</comment>
<dbReference type="AlphaFoldDB" id="A0A2N1JEI8"/>
<dbReference type="InterPro" id="IPR034964">
    <property type="entry name" value="LS"/>
</dbReference>
<dbReference type="InterPro" id="IPR036467">
    <property type="entry name" value="LS/RS_sf"/>
</dbReference>
<comment type="catalytic activity">
    <reaction evidence="6 7">
        <text>(2S)-2-hydroxy-3-oxobutyl phosphate + 5-amino-6-(D-ribitylamino)uracil = 6,7-dimethyl-8-(1-D-ribityl)lumazine + phosphate + 2 H2O + H(+)</text>
        <dbReference type="Rhea" id="RHEA:26152"/>
        <dbReference type="ChEBI" id="CHEBI:15377"/>
        <dbReference type="ChEBI" id="CHEBI:15378"/>
        <dbReference type="ChEBI" id="CHEBI:15934"/>
        <dbReference type="ChEBI" id="CHEBI:43474"/>
        <dbReference type="ChEBI" id="CHEBI:58201"/>
        <dbReference type="ChEBI" id="CHEBI:58830"/>
        <dbReference type="EC" id="2.5.1.78"/>
    </reaction>
</comment>
<evidence type="ECO:0000256" key="4">
    <source>
        <dbReference type="ARBA" id="ARBA00022619"/>
    </source>
</evidence>
<dbReference type="EMBL" id="KZ454988">
    <property type="protein sequence ID" value="PKI84970.1"/>
    <property type="molecule type" value="Genomic_DNA"/>
</dbReference>
<dbReference type="GO" id="GO:0005758">
    <property type="term" value="C:mitochondrial intermembrane space"/>
    <property type="evidence" value="ECO:0007669"/>
    <property type="project" value="TreeGrafter"/>
</dbReference>
<dbReference type="HAMAP" id="MF_00178">
    <property type="entry name" value="Lumazine_synth"/>
    <property type="match status" value="1"/>
</dbReference>
<evidence type="ECO:0000256" key="2">
    <source>
        <dbReference type="ARBA" id="ARBA00007424"/>
    </source>
</evidence>
<proteinExistence type="inferred from homology"/>
<dbReference type="GO" id="GO:0009349">
    <property type="term" value="C:riboflavin synthase complex"/>
    <property type="evidence" value="ECO:0007669"/>
    <property type="project" value="UniProtKB-UniRule"/>
</dbReference>
<protein>
    <recommendedName>
        <fullName evidence="3 7">6,7-dimethyl-8-ribityllumazine synthase</fullName>
        <shortName evidence="7">DMRL synthase</shortName>
        <ecNumber evidence="3 7">2.5.1.78</ecNumber>
    </recommendedName>
</protein>
<evidence type="ECO:0000256" key="5">
    <source>
        <dbReference type="ARBA" id="ARBA00022679"/>
    </source>
</evidence>
<evidence type="ECO:0000313" key="8">
    <source>
        <dbReference type="EMBL" id="PKI84970.1"/>
    </source>
</evidence>
<reference evidence="8 9" key="1">
    <citation type="submission" date="2017-10" db="EMBL/GenBank/DDBJ databases">
        <title>A novel species of cold-tolerant Malassezia isolated from bats.</title>
        <authorList>
            <person name="Lorch J.M."/>
            <person name="Palmer J.M."/>
            <person name="Vanderwolf K.J."/>
            <person name="Schmidt K.Z."/>
            <person name="Verant M.L."/>
            <person name="Weller T.J."/>
            <person name="Blehert D.S."/>
        </authorList>
    </citation>
    <scope>NUCLEOTIDE SEQUENCE [LARGE SCALE GENOMIC DNA]</scope>
    <source>
        <strain evidence="8 9">NWHC:44797-103</strain>
    </source>
</reference>
<dbReference type="EC" id="2.5.1.78" evidence="3 7"/>
<comment type="pathway">
    <text evidence="1 7">Cofactor biosynthesis; riboflavin biosynthesis; riboflavin from 2-hydroxy-3-oxobutyl phosphate and 5-amino-6-(D-ribitylamino)uracil: step 1/2.</text>
</comment>
<dbReference type="UniPathway" id="UPA00275">
    <property type="reaction ID" value="UER00404"/>
</dbReference>
<dbReference type="Gene3D" id="3.40.50.960">
    <property type="entry name" value="Lumazine/riboflavin synthase"/>
    <property type="match status" value="2"/>
</dbReference>
<dbReference type="PANTHER" id="PTHR21058">
    <property type="entry name" value="6,7-DIMETHYL-8-RIBITYLLUMAZINE SYNTHASE DMRL SYNTHASE LUMAZINE SYNTHASE"/>
    <property type="match status" value="1"/>
</dbReference>
<dbReference type="GO" id="GO:0000906">
    <property type="term" value="F:6,7-dimethyl-8-ribityllumazine synthase activity"/>
    <property type="evidence" value="ECO:0007669"/>
    <property type="project" value="UniProtKB-EC"/>
</dbReference>
<dbReference type="PANTHER" id="PTHR21058:SF0">
    <property type="entry name" value="6,7-DIMETHYL-8-RIBITYLLUMAZINE SYNTHASE"/>
    <property type="match status" value="1"/>
</dbReference>
<dbReference type="SUPFAM" id="SSF52121">
    <property type="entry name" value="Lumazine synthase"/>
    <property type="match status" value="1"/>
</dbReference>
<dbReference type="GO" id="GO:0009231">
    <property type="term" value="P:riboflavin biosynthetic process"/>
    <property type="evidence" value="ECO:0007669"/>
    <property type="project" value="UniProtKB-UniPathway"/>
</dbReference>
<dbReference type="InterPro" id="IPR002180">
    <property type="entry name" value="LS/RS"/>
</dbReference>
<dbReference type="Proteomes" id="UP000232875">
    <property type="component" value="Unassembled WGS sequence"/>
</dbReference>
<evidence type="ECO:0000256" key="3">
    <source>
        <dbReference type="ARBA" id="ARBA00012664"/>
    </source>
</evidence>
<dbReference type="CDD" id="cd09209">
    <property type="entry name" value="Lumazine_synthase-I"/>
    <property type="match status" value="1"/>
</dbReference>
<dbReference type="STRING" id="2020962.A0A2N1JEI8"/>
<gene>
    <name evidence="8" type="ORF">MVES_001242</name>
</gene>
<organism evidence="8 9">
    <name type="scientific">Malassezia vespertilionis</name>
    <dbReference type="NCBI Taxonomy" id="2020962"/>
    <lineage>
        <taxon>Eukaryota</taxon>
        <taxon>Fungi</taxon>
        <taxon>Dikarya</taxon>
        <taxon>Basidiomycota</taxon>
        <taxon>Ustilaginomycotina</taxon>
        <taxon>Malasseziomycetes</taxon>
        <taxon>Malasseziales</taxon>
        <taxon>Malasseziaceae</taxon>
        <taxon>Malassezia</taxon>
    </lineage>
</organism>
<evidence type="ECO:0000256" key="7">
    <source>
        <dbReference type="RuleBase" id="RU003795"/>
    </source>
</evidence>
<comment type="function">
    <text evidence="7">Catalyzes the formation of 6,7-dimethyl-8-ribityllumazine by condensation of 5-amino-6-(D-ribitylamino)uracil with 3,4-dihydroxy-2-butanone 4-phosphate. This is the penultimate step in the biosynthesis of riboflavin.</text>
</comment>
<accession>A0A2N1JEI8</accession>
<sequence length="168" mass="17881">MSIKGPAPAPTSFPGAEKLRIGIVHARWNIEVIESLVKGALESIAKAGVPSECVLIESVPGTWELPIGTQHMIASQAVDAVLSIGCVIKGSTMHFEYICDAALHGLMRIGLETKVPVILGVLTVLSEDQALERAGIGRQGKAGHNHALDWGFAAVEMALKNRKQQKLT</sequence>
<keyword evidence="9" id="KW-1185">Reference proteome</keyword>
<name>A0A2N1JEI8_9BASI</name>
<dbReference type="NCBIfam" id="TIGR00114">
    <property type="entry name" value="lumazine-synth"/>
    <property type="match status" value="1"/>
</dbReference>
<keyword evidence="5 7" id="KW-0808">Transferase</keyword>
<evidence type="ECO:0000256" key="6">
    <source>
        <dbReference type="ARBA" id="ARBA00048785"/>
    </source>
</evidence>
<dbReference type="OrthoDB" id="2965at2759"/>
<dbReference type="Pfam" id="PF00885">
    <property type="entry name" value="DMRL_synthase"/>
    <property type="match status" value="1"/>
</dbReference>